<evidence type="ECO:0000313" key="2">
    <source>
        <dbReference type="EMBL" id="ANH84140.1"/>
    </source>
</evidence>
<accession>A0A1A9IBJ8</accession>
<dbReference type="EMBL" id="CP015772">
    <property type="protein sequence ID" value="ANH84140.1"/>
    <property type="molecule type" value="Genomic_DNA"/>
</dbReference>
<dbReference type="AlphaFoldDB" id="A0A1A9IBJ8"/>
<dbReference type="InterPro" id="IPR036568">
    <property type="entry name" value="GGCT-like_sf"/>
</dbReference>
<feature type="domain" description="Gamma-glutamylcyclotransferase AIG2-like" evidence="1">
    <location>
        <begin position="6"/>
        <end position="129"/>
    </location>
</feature>
<dbReference type="Pfam" id="PF06094">
    <property type="entry name" value="GGACT"/>
    <property type="match status" value="1"/>
</dbReference>
<sequence length="140" mass="15937">MQSNYLFVYGSLLSGFRNPAYEYITRYFEFIGPATANGTLYDLGDYPAAMPDESGRKIIGELYKIRNDHQLSYAIAQLDGYEGLSPEAGEMSDYKRALSSISCNNEQFKAWVYWFSHDIAHYPVIASGDVLEYLRSKGHF</sequence>
<dbReference type="KEGG" id="nia:A8C56_22140"/>
<dbReference type="InterPro" id="IPR009288">
    <property type="entry name" value="AIG2-like_dom"/>
</dbReference>
<protein>
    <recommendedName>
        <fullName evidence="1">Gamma-glutamylcyclotransferase AIG2-like domain-containing protein</fullName>
    </recommendedName>
</protein>
<proteinExistence type="predicted"/>
<evidence type="ECO:0000259" key="1">
    <source>
        <dbReference type="Pfam" id="PF06094"/>
    </source>
</evidence>
<organism evidence="2 3">
    <name type="scientific">Niabella ginsenosidivorans</name>
    <dbReference type="NCBI Taxonomy" id="1176587"/>
    <lineage>
        <taxon>Bacteria</taxon>
        <taxon>Pseudomonadati</taxon>
        <taxon>Bacteroidota</taxon>
        <taxon>Chitinophagia</taxon>
        <taxon>Chitinophagales</taxon>
        <taxon>Chitinophagaceae</taxon>
        <taxon>Niabella</taxon>
    </lineage>
</organism>
<dbReference type="STRING" id="1176587.A8C56_22140"/>
<dbReference type="InterPro" id="IPR013024">
    <property type="entry name" value="GGCT-like"/>
</dbReference>
<dbReference type="CDD" id="cd06661">
    <property type="entry name" value="GGCT_like"/>
    <property type="match status" value="1"/>
</dbReference>
<gene>
    <name evidence="2" type="ORF">A8C56_22140</name>
</gene>
<keyword evidence="3" id="KW-1185">Reference proteome</keyword>
<dbReference type="Proteomes" id="UP000077667">
    <property type="component" value="Chromosome"/>
</dbReference>
<dbReference type="Gene3D" id="3.10.490.10">
    <property type="entry name" value="Gamma-glutamyl cyclotransferase-like"/>
    <property type="match status" value="1"/>
</dbReference>
<reference evidence="2 3" key="1">
    <citation type="submission" date="2016-05" db="EMBL/GenBank/DDBJ databases">
        <title>Niabella ginsenosidivorans BS26 whole genome sequencing.</title>
        <authorList>
            <person name="Im W.T."/>
            <person name="Siddiqi M.Z."/>
        </authorList>
    </citation>
    <scope>NUCLEOTIDE SEQUENCE [LARGE SCALE GENOMIC DNA]</scope>
    <source>
        <strain evidence="2 3">BS26</strain>
    </source>
</reference>
<evidence type="ECO:0000313" key="3">
    <source>
        <dbReference type="Proteomes" id="UP000077667"/>
    </source>
</evidence>
<name>A0A1A9IBJ8_9BACT</name>
<dbReference type="OrthoDB" id="482277at2"/>
<dbReference type="SUPFAM" id="SSF110857">
    <property type="entry name" value="Gamma-glutamyl cyclotransferase-like"/>
    <property type="match status" value="1"/>
</dbReference>